<dbReference type="InterPro" id="IPR020806">
    <property type="entry name" value="PKS_PP-bd"/>
</dbReference>
<comment type="caution">
    <text evidence="4">The sequence shown here is derived from an EMBL/GenBank/DDBJ whole genome shotgun (WGS) entry which is preliminary data.</text>
</comment>
<sequence>MDCRDMNRAPDHFSLPEAAMTAPTVEALLALPASERADALEATVVAEFRAAMLMDETETLPLDKAFFELGLTSLRITDIKRRLEAALDCEISANALFNRPTVRELVAYLMSDVLVEVFPAAASPSAAASGVSASDKALVDDLLQDLYRA</sequence>
<protein>
    <recommendedName>
        <fullName evidence="3">Carrier domain-containing protein</fullName>
    </recommendedName>
</protein>
<dbReference type="SMART" id="SM01294">
    <property type="entry name" value="PKS_PP_betabranch"/>
    <property type="match status" value="1"/>
</dbReference>
<keyword evidence="5" id="KW-1185">Reference proteome</keyword>
<dbReference type="SUPFAM" id="SSF47336">
    <property type="entry name" value="ACP-like"/>
    <property type="match status" value="1"/>
</dbReference>
<dbReference type="GO" id="GO:0031177">
    <property type="term" value="F:phosphopantetheine binding"/>
    <property type="evidence" value="ECO:0007669"/>
    <property type="project" value="InterPro"/>
</dbReference>
<dbReference type="AlphaFoldDB" id="A0A918LAE4"/>
<organism evidence="4 5">
    <name type="scientific">Actinokineospora fastidiosa</name>
    <dbReference type="NCBI Taxonomy" id="1816"/>
    <lineage>
        <taxon>Bacteria</taxon>
        <taxon>Bacillati</taxon>
        <taxon>Actinomycetota</taxon>
        <taxon>Actinomycetes</taxon>
        <taxon>Pseudonocardiales</taxon>
        <taxon>Pseudonocardiaceae</taxon>
        <taxon>Actinokineospora</taxon>
    </lineage>
</organism>
<dbReference type="InterPro" id="IPR009081">
    <property type="entry name" value="PP-bd_ACP"/>
</dbReference>
<dbReference type="Pfam" id="PF00550">
    <property type="entry name" value="PP-binding"/>
    <property type="match status" value="1"/>
</dbReference>
<proteinExistence type="predicted"/>
<reference evidence="4" key="2">
    <citation type="submission" date="2020-09" db="EMBL/GenBank/DDBJ databases">
        <authorList>
            <person name="Sun Q."/>
            <person name="Ohkuma M."/>
        </authorList>
    </citation>
    <scope>NUCLEOTIDE SEQUENCE</scope>
    <source>
        <strain evidence="4">JCM 3276</strain>
    </source>
</reference>
<evidence type="ECO:0000256" key="2">
    <source>
        <dbReference type="ARBA" id="ARBA00022553"/>
    </source>
</evidence>
<dbReference type="EMBL" id="BMRB01000001">
    <property type="protein sequence ID" value="GGS24212.1"/>
    <property type="molecule type" value="Genomic_DNA"/>
</dbReference>
<evidence type="ECO:0000313" key="4">
    <source>
        <dbReference type="EMBL" id="GGS24212.1"/>
    </source>
</evidence>
<reference evidence="4" key="1">
    <citation type="journal article" date="2014" name="Int. J. Syst. Evol. Microbiol.">
        <title>Complete genome sequence of Corynebacterium casei LMG S-19264T (=DSM 44701T), isolated from a smear-ripened cheese.</title>
        <authorList>
            <consortium name="US DOE Joint Genome Institute (JGI-PGF)"/>
            <person name="Walter F."/>
            <person name="Albersmeier A."/>
            <person name="Kalinowski J."/>
            <person name="Ruckert C."/>
        </authorList>
    </citation>
    <scope>NUCLEOTIDE SEQUENCE</scope>
    <source>
        <strain evidence="4">JCM 3276</strain>
    </source>
</reference>
<keyword evidence="2" id="KW-0597">Phosphoprotein</keyword>
<dbReference type="Proteomes" id="UP000660680">
    <property type="component" value="Unassembled WGS sequence"/>
</dbReference>
<feature type="domain" description="Carrier" evidence="3">
    <location>
        <begin position="35"/>
        <end position="113"/>
    </location>
</feature>
<dbReference type="PROSITE" id="PS50075">
    <property type="entry name" value="CARRIER"/>
    <property type="match status" value="1"/>
</dbReference>
<evidence type="ECO:0000313" key="5">
    <source>
        <dbReference type="Proteomes" id="UP000660680"/>
    </source>
</evidence>
<name>A0A918LAE4_9PSEU</name>
<dbReference type="InterPro" id="IPR036736">
    <property type="entry name" value="ACP-like_sf"/>
</dbReference>
<gene>
    <name evidence="4" type="ORF">GCM10010171_16710</name>
</gene>
<evidence type="ECO:0000259" key="3">
    <source>
        <dbReference type="PROSITE" id="PS50075"/>
    </source>
</evidence>
<dbReference type="Gene3D" id="1.10.1200.10">
    <property type="entry name" value="ACP-like"/>
    <property type="match status" value="1"/>
</dbReference>
<evidence type="ECO:0000256" key="1">
    <source>
        <dbReference type="ARBA" id="ARBA00022450"/>
    </source>
</evidence>
<accession>A0A918LAE4</accession>
<dbReference type="SMART" id="SM00823">
    <property type="entry name" value="PKS_PP"/>
    <property type="match status" value="1"/>
</dbReference>
<keyword evidence="1" id="KW-0596">Phosphopantetheine</keyword>